<dbReference type="InterPro" id="IPR001519">
    <property type="entry name" value="Ferritin"/>
</dbReference>
<dbReference type="InterPro" id="IPR009078">
    <property type="entry name" value="Ferritin-like_SF"/>
</dbReference>
<evidence type="ECO:0000256" key="2">
    <source>
        <dbReference type="ARBA" id="ARBA00022434"/>
    </source>
</evidence>
<dbReference type="NCBIfam" id="NF007638">
    <property type="entry name" value="PRK10304.1"/>
    <property type="match status" value="1"/>
</dbReference>
<comment type="subcellular location">
    <subcellularLocation>
        <location evidence="6">Cytoplasm</location>
    </subcellularLocation>
</comment>
<dbReference type="InterPro" id="IPR009040">
    <property type="entry name" value="Ferritin-like_diiron"/>
</dbReference>
<evidence type="ECO:0000259" key="7">
    <source>
        <dbReference type="PROSITE" id="PS50905"/>
    </source>
</evidence>
<evidence type="ECO:0000313" key="9">
    <source>
        <dbReference type="Proteomes" id="UP001163255"/>
    </source>
</evidence>
<evidence type="ECO:0000256" key="1">
    <source>
        <dbReference type="ARBA" id="ARBA00006950"/>
    </source>
</evidence>
<comment type="function">
    <text evidence="6">Iron-storage protein.</text>
</comment>
<dbReference type="PANTHER" id="PTHR11431">
    <property type="entry name" value="FERRITIN"/>
    <property type="match status" value="1"/>
</dbReference>
<comment type="similarity">
    <text evidence="1 6">Belongs to the ferritin family. Prokaryotic subfamily.</text>
</comment>
<dbReference type="EC" id="1.16.3.2" evidence="6"/>
<keyword evidence="5 6" id="KW-0408">Iron</keyword>
<dbReference type="SUPFAM" id="SSF47240">
    <property type="entry name" value="Ferritin-like"/>
    <property type="match status" value="1"/>
</dbReference>
<keyword evidence="3 6" id="KW-0479">Metal-binding</keyword>
<dbReference type="Pfam" id="PF00210">
    <property type="entry name" value="Ferritin"/>
    <property type="match status" value="1"/>
</dbReference>
<dbReference type="InterPro" id="IPR012347">
    <property type="entry name" value="Ferritin-like"/>
</dbReference>
<dbReference type="PROSITE" id="PS50905">
    <property type="entry name" value="FERRITIN_LIKE"/>
    <property type="match status" value="1"/>
</dbReference>
<feature type="domain" description="Ferritin-like diiron" evidence="7">
    <location>
        <begin position="1"/>
        <end position="145"/>
    </location>
</feature>
<accession>A0ABY6H1Q7</accession>
<name>A0ABY6H1Q7_9GAMM</name>
<dbReference type="Gene3D" id="1.20.1260.10">
    <property type="match status" value="1"/>
</dbReference>
<dbReference type="GO" id="GO:0016491">
    <property type="term" value="F:oxidoreductase activity"/>
    <property type="evidence" value="ECO:0007669"/>
    <property type="project" value="UniProtKB-KW"/>
</dbReference>
<organism evidence="8 9">
    <name type="scientific">Endozoicomonas euniceicola</name>
    <dbReference type="NCBI Taxonomy" id="1234143"/>
    <lineage>
        <taxon>Bacteria</taxon>
        <taxon>Pseudomonadati</taxon>
        <taxon>Pseudomonadota</taxon>
        <taxon>Gammaproteobacteria</taxon>
        <taxon>Oceanospirillales</taxon>
        <taxon>Endozoicomonadaceae</taxon>
        <taxon>Endozoicomonas</taxon>
    </lineage>
</organism>
<keyword evidence="4 8" id="KW-0560">Oxidoreductase</keyword>
<evidence type="ECO:0000313" key="8">
    <source>
        <dbReference type="EMBL" id="UYM18752.1"/>
    </source>
</evidence>
<evidence type="ECO:0000256" key="6">
    <source>
        <dbReference type="RuleBase" id="RU361145"/>
    </source>
</evidence>
<comment type="catalytic activity">
    <reaction evidence="6">
        <text>4 Fe(2+) + O2 + 6 H2O = 4 iron(III) oxide-hydroxide + 12 H(+)</text>
        <dbReference type="Rhea" id="RHEA:11972"/>
        <dbReference type="ChEBI" id="CHEBI:15377"/>
        <dbReference type="ChEBI" id="CHEBI:15378"/>
        <dbReference type="ChEBI" id="CHEBI:15379"/>
        <dbReference type="ChEBI" id="CHEBI:29033"/>
        <dbReference type="ChEBI" id="CHEBI:78619"/>
        <dbReference type="EC" id="1.16.3.2"/>
    </reaction>
</comment>
<reference evidence="8" key="1">
    <citation type="submission" date="2022-10" db="EMBL/GenBank/DDBJ databases">
        <title>Completed Genome Sequence of two octocoral isolated bacterium, Endozoicomonas euniceicola EF212T and Endozoicomonas gorgoniicola PS125T.</title>
        <authorList>
            <person name="Chiou Y.-J."/>
            <person name="Chen Y.-H."/>
        </authorList>
    </citation>
    <scope>NUCLEOTIDE SEQUENCE</scope>
    <source>
        <strain evidence="8">EF212</strain>
    </source>
</reference>
<gene>
    <name evidence="8" type="primary">ftnA</name>
    <name evidence="8" type="ORF">NX720_12875</name>
</gene>
<sequence>MLSQTMIDKLNEQINLEFYSSNLYLQMASWCETQGLDGCSTFFHQHAREEMQHMQKLFDYVNETGAMAILGTIDAPPHEYESVRQVFESTYDHECKVTSSINSLAHTAFSEQDYSSFNFLQWYVAEQHEEEKLFKSILDKIDMIGLEGNGLYFIDQEVSKIQASAHAQRA</sequence>
<evidence type="ECO:0000256" key="3">
    <source>
        <dbReference type="ARBA" id="ARBA00022723"/>
    </source>
</evidence>
<dbReference type="InterPro" id="IPR008331">
    <property type="entry name" value="Ferritin_DPS_dom"/>
</dbReference>
<dbReference type="Proteomes" id="UP001163255">
    <property type="component" value="Chromosome"/>
</dbReference>
<dbReference type="PANTHER" id="PTHR11431:SF127">
    <property type="entry name" value="BACTERIAL NON-HEME FERRITIN"/>
    <property type="match status" value="1"/>
</dbReference>
<dbReference type="CDD" id="cd01055">
    <property type="entry name" value="Nonheme_Ferritin"/>
    <property type="match status" value="1"/>
</dbReference>
<keyword evidence="2 6" id="KW-0409">Iron storage</keyword>
<dbReference type="RefSeq" id="WP_262601497.1">
    <property type="nucleotide sequence ID" value="NZ_CP103300.1"/>
</dbReference>
<keyword evidence="9" id="KW-1185">Reference proteome</keyword>
<protein>
    <recommendedName>
        <fullName evidence="6">Ferritin</fullName>
        <ecNumber evidence="6">1.16.3.2</ecNumber>
    </recommendedName>
</protein>
<evidence type="ECO:0000256" key="5">
    <source>
        <dbReference type="ARBA" id="ARBA00023004"/>
    </source>
</evidence>
<dbReference type="InterPro" id="IPR041719">
    <property type="entry name" value="Ferritin_prok"/>
</dbReference>
<proteinExistence type="inferred from homology"/>
<dbReference type="EMBL" id="CP103300">
    <property type="protein sequence ID" value="UYM18752.1"/>
    <property type="molecule type" value="Genomic_DNA"/>
</dbReference>
<evidence type="ECO:0000256" key="4">
    <source>
        <dbReference type="ARBA" id="ARBA00023002"/>
    </source>
</evidence>
<keyword evidence="6" id="KW-0963">Cytoplasm</keyword>